<keyword evidence="2" id="KW-1185">Reference proteome</keyword>
<organism evidence="1 2">
    <name type="scientific">Austropuccinia psidii MF-1</name>
    <dbReference type="NCBI Taxonomy" id="1389203"/>
    <lineage>
        <taxon>Eukaryota</taxon>
        <taxon>Fungi</taxon>
        <taxon>Dikarya</taxon>
        <taxon>Basidiomycota</taxon>
        <taxon>Pucciniomycotina</taxon>
        <taxon>Pucciniomycetes</taxon>
        <taxon>Pucciniales</taxon>
        <taxon>Sphaerophragmiaceae</taxon>
        <taxon>Austropuccinia</taxon>
    </lineage>
</organism>
<proteinExistence type="predicted"/>
<accession>A0A9Q3HFC5</accession>
<evidence type="ECO:0000313" key="1">
    <source>
        <dbReference type="EMBL" id="MBW0499915.1"/>
    </source>
</evidence>
<dbReference type="AlphaFoldDB" id="A0A9Q3HFC5"/>
<sequence length="129" mass="15908">MRQDHGKHSLPWWKEQTASKWENDYWRFKMKNYFEEAIFNIERDRPMYWFLKQKYRLPALHPNMSETMVHKRILRNCSGDLENSIRSIFIEPCSTKDYINAMEDITTRKRIVRNWYKPPIDHKTSEKPI</sequence>
<evidence type="ECO:0000313" key="2">
    <source>
        <dbReference type="Proteomes" id="UP000765509"/>
    </source>
</evidence>
<dbReference type="Proteomes" id="UP000765509">
    <property type="component" value="Unassembled WGS sequence"/>
</dbReference>
<reference evidence="1" key="1">
    <citation type="submission" date="2021-03" db="EMBL/GenBank/DDBJ databases">
        <title>Draft genome sequence of rust myrtle Austropuccinia psidii MF-1, a brazilian biotype.</title>
        <authorList>
            <person name="Quecine M.C."/>
            <person name="Pachon D.M.R."/>
            <person name="Bonatelli M.L."/>
            <person name="Correr F.H."/>
            <person name="Franceschini L.M."/>
            <person name="Leite T.F."/>
            <person name="Margarido G.R.A."/>
            <person name="Almeida C.A."/>
            <person name="Ferrarezi J.A."/>
            <person name="Labate C.A."/>
        </authorList>
    </citation>
    <scope>NUCLEOTIDE SEQUENCE</scope>
    <source>
        <strain evidence="1">MF-1</strain>
    </source>
</reference>
<protein>
    <submittedName>
        <fullName evidence="1">Uncharacterized protein</fullName>
    </submittedName>
</protein>
<dbReference type="OrthoDB" id="2506710at2759"/>
<name>A0A9Q3HFC5_9BASI</name>
<gene>
    <name evidence="1" type="ORF">O181_039630</name>
</gene>
<comment type="caution">
    <text evidence="1">The sequence shown here is derived from an EMBL/GenBank/DDBJ whole genome shotgun (WGS) entry which is preliminary data.</text>
</comment>
<dbReference type="EMBL" id="AVOT02015532">
    <property type="protein sequence ID" value="MBW0499915.1"/>
    <property type="molecule type" value="Genomic_DNA"/>
</dbReference>